<evidence type="ECO:0000256" key="4">
    <source>
        <dbReference type="ARBA" id="ARBA00022679"/>
    </source>
</evidence>
<keyword evidence="5" id="KW-0949">S-adenosyl-L-methionine</keyword>
<dbReference type="Gene3D" id="3.30.950.10">
    <property type="entry name" value="Methyltransferase, Cobalt-precorrin-4 Transmethylase, Domain 2"/>
    <property type="match status" value="1"/>
</dbReference>
<dbReference type="NCBIfam" id="TIGR01466">
    <property type="entry name" value="cobJ_cbiH"/>
    <property type="match status" value="1"/>
</dbReference>
<evidence type="ECO:0000256" key="3">
    <source>
        <dbReference type="ARBA" id="ARBA00022603"/>
    </source>
</evidence>
<keyword evidence="8" id="KW-1185">Reference proteome</keyword>
<sequence length="229" mass="25061">MSIKAYRTLQQVEVIVGYKTYIDLVAELVKGKEVISSGMMKEVDRCQKAIEIALQKRSVAVISSGDPGIYGMAGVVLELALKMGVQEAIDIEIIPGITSANAAAASLGAPLMHDFAVISLSDLLTPWKTIVQRLEYAAQGDFVTVLYNPVSKKRTEQIKEAQRIFLKYKPGNTPVGIVRNAKRGNEEVTVSTLAEFLKHPIDMFTVVLIGNNRTFSSAELMITPRGYSL</sequence>
<keyword evidence="3 7" id="KW-0489">Methyltransferase</keyword>
<reference evidence="8" key="1">
    <citation type="submission" date="2015-07" db="EMBL/GenBank/DDBJ databases">
        <title>Complete Genome of Thermincola ferriacetica strain Z-0001T.</title>
        <authorList>
            <person name="Lusk B."/>
            <person name="Badalamenti J.P."/>
            <person name="Parameswaran P."/>
            <person name="Bond D.R."/>
            <person name="Torres C.I."/>
        </authorList>
    </citation>
    <scope>NUCLEOTIDE SEQUENCE [LARGE SCALE GENOMIC DNA]</scope>
    <source>
        <strain evidence="8">Z-0001</strain>
    </source>
</reference>
<dbReference type="GO" id="GO:0032259">
    <property type="term" value="P:methylation"/>
    <property type="evidence" value="ECO:0007669"/>
    <property type="project" value="UniProtKB-KW"/>
</dbReference>
<dbReference type="InterPro" id="IPR035996">
    <property type="entry name" value="4pyrrol_Methylase_sf"/>
</dbReference>
<evidence type="ECO:0000256" key="5">
    <source>
        <dbReference type="ARBA" id="ARBA00022691"/>
    </source>
</evidence>
<dbReference type="InterPro" id="IPR014776">
    <property type="entry name" value="4pyrrole_Mease_sub2"/>
</dbReference>
<organism evidence="7 8">
    <name type="scientific">Thermincola ferriacetica</name>
    <dbReference type="NCBI Taxonomy" id="281456"/>
    <lineage>
        <taxon>Bacteria</taxon>
        <taxon>Bacillati</taxon>
        <taxon>Bacillota</taxon>
        <taxon>Clostridia</taxon>
        <taxon>Eubacteriales</taxon>
        <taxon>Thermincolaceae</taxon>
        <taxon>Thermincola</taxon>
    </lineage>
</organism>
<evidence type="ECO:0000256" key="1">
    <source>
        <dbReference type="ARBA" id="ARBA00004953"/>
    </source>
</evidence>
<protein>
    <submittedName>
        <fullName evidence="7">Precorrin-3B C(17)-methyltransferase</fullName>
    </submittedName>
</protein>
<dbReference type="InterPro" id="IPR014777">
    <property type="entry name" value="4pyrrole_Mease_sub1"/>
</dbReference>
<dbReference type="Pfam" id="PF00590">
    <property type="entry name" value="TP_methylase"/>
    <property type="match status" value="1"/>
</dbReference>
<dbReference type="PANTHER" id="PTHR47036">
    <property type="entry name" value="COBALT-FACTOR III C(17)-METHYLTRANSFERASE-RELATED"/>
    <property type="match status" value="1"/>
</dbReference>
<comment type="pathway">
    <text evidence="1">Cofactor biosynthesis; adenosylcobalamin biosynthesis.</text>
</comment>
<dbReference type="EMBL" id="LGTE01000002">
    <property type="protein sequence ID" value="KNZ70911.1"/>
    <property type="molecule type" value="Genomic_DNA"/>
</dbReference>
<evidence type="ECO:0000313" key="8">
    <source>
        <dbReference type="Proteomes" id="UP000037175"/>
    </source>
</evidence>
<feature type="domain" description="Tetrapyrrole methylase" evidence="6">
    <location>
        <begin position="1"/>
        <end position="195"/>
    </location>
</feature>
<dbReference type="GO" id="GO:0009236">
    <property type="term" value="P:cobalamin biosynthetic process"/>
    <property type="evidence" value="ECO:0007669"/>
    <property type="project" value="UniProtKB-UniPathway"/>
</dbReference>
<gene>
    <name evidence="7" type="ORF">Tfer_0592</name>
</gene>
<evidence type="ECO:0000259" key="6">
    <source>
        <dbReference type="Pfam" id="PF00590"/>
    </source>
</evidence>
<keyword evidence="2" id="KW-0169">Cobalamin biosynthesis</keyword>
<dbReference type="Gene3D" id="3.40.1010.10">
    <property type="entry name" value="Cobalt-precorrin-4 Transmethylase, Domain 1"/>
    <property type="match status" value="1"/>
</dbReference>
<dbReference type="InterPro" id="IPR051810">
    <property type="entry name" value="Precorrin_MeTrfase"/>
</dbReference>
<dbReference type="InterPro" id="IPR000878">
    <property type="entry name" value="4pyrrol_Mease"/>
</dbReference>
<dbReference type="SUPFAM" id="SSF53790">
    <property type="entry name" value="Tetrapyrrole methylase"/>
    <property type="match status" value="1"/>
</dbReference>
<dbReference type="InterPro" id="IPR006363">
    <property type="entry name" value="Cbl_synth_CobJ/CibH_dom"/>
</dbReference>
<evidence type="ECO:0000256" key="2">
    <source>
        <dbReference type="ARBA" id="ARBA00022573"/>
    </source>
</evidence>
<name>A0A0L6W635_9FIRM</name>
<dbReference type="UniPathway" id="UPA00148"/>
<accession>A0A0L6W635</accession>
<proteinExistence type="predicted"/>
<dbReference type="RefSeq" id="WP_052216830.1">
    <property type="nucleotide sequence ID" value="NZ_LGTE01000002.1"/>
</dbReference>
<comment type="caution">
    <text evidence="7">The sequence shown here is derived from an EMBL/GenBank/DDBJ whole genome shotgun (WGS) entry which is preliminary data.</text>
</comment>
<dbReference type="PATRIC" id="fig|281456.6.peg.623"/>
<evidence type="ECO:0000313" key="7">
    <source>
        <dbReference type="EMBL" id="KNZ70911.1"/>
    </source>
</evidence>
<dbReference type="AlphaFoldDB" id="A0A0L6W635"/>
<dbReference type="GO" id="GO:0008168">
    <property type="term" value="F:methyltransferase activity"/>
    <property type="evidence" value="ECO:0007669"/>
    <property type="project" value="UniProtKB-KW"/>
</dbReference>
<keyword evidence="4 7" id="KW-0808">Transferase</keyword>
<dbReference type="Proteomes" id="UP000037175">
    <property type="component" value="Unassembled WGS sequence"/>
</dbReference>
<dbReference type="CDD" id="cd11646">
    <property type="entry name" value="Precorrin_3B_C17_MT"/>
    <property type="match status" value="1"/>
</dbReference>
<dbReference type="PANTHER" id="PTHR47036:SF1">
    <property type="entry name" value="COBALT-FACTOR III C(17)-METHYLTRANSFERASE-RELATED"/>
    <property type="match status" value="1"/>
</dbReference>